<evidence type="ECO:0000256" key="8">
    <source>
        <dbReference type="ARBA" id="ARBA00022679"/>
    </source>
</evidence>
<dbReference type="NCBIfam" id="TIGR00513">
    <property type="entry name" value="accA"/>
    <property type="match status" value="1"/>
</dbReference>
<keyword evidence="16 19" id="KW-0275">Fatty acid biosynthesis</keyword>
<dbReference type="InterPro" id="IPR029045">
    <property type="entry name" value="ClpP/crotonase-like_dom_sf"/>
</dbReference>
<evidence type="ECO:0000313" key="24">
    <source>
        <dbReference type="Proteomes" id="UP000070620"/>
    </source>
</evidence>
<dbReference type="InterPro" id="IPR041010">
    <property type="entry name" value="Znf-ACC"/>
</dbReference>
<dbReference type="GO" id="GO:0005524">
    <property type="term" value="F:ATP binding"/>
    <property type="evidence" value="ECO:0007669"/>
    <property type="project" value="UniProtKB-KW"/>
</dbReference>
<dbReference type="HAMAP" id="MF_00823">
    <property type="entry name" value="AcetylCoA_CT_alpha"/>
    <property type="match status" value="1"/>
</dbReference>
<keyword evidence="15 19" id="KW-0443">Lipid metabolism</keyword>
<dbReference type="PANTHER" id="PTHR42853:SF3">
    <property type="entry name" value="ACETYL-COENZYME A CARBOXYLASE CARBOXYL TRANSFERASE SUBUNIT ALPHA, CHLOROPLASTIC"/>
    <property type="match status" value="1"/>
</dbReference>
<name>A0A136PZJ4_9ACTN</name>
<dbReference type="HAMAP" id="MF_01395">
    <property type="entry name" value="AcetylCoA_CT_beta"/>
    <property type="match status" value="1"/>
</dbReference>
<dbReference type="GO" id="GO:0009317">
    <property type="term" value="C:acetyl-CoA carboxylase complex"/>
    <property type="evidence" value="ECO:0007669"/>
    <property type="project" value="InterPro"/>
</dbReference>
<comment type="similarity">
    <text evidence="3">In the C-terminal section; belongs to the AccA family.</text>
</comment>
<keyword evidence="9 20" id="KW-0479">Metal-binding</keyword>
<evidence type="ECO:0000256" key="16">
    <source>
        <dbReference type="ARBA" id="ARBA00023160"/>
    </source>
</evidence>
<evidence type="ECO:0000256" key="15">
    <source>
        <dbReference type="ARBA" id="ARBA00023098"/>
    </source>
</evidence>
<comment type="pathway">
    <text evidence="2 19">Lipid metabolism; malonyl-CoA biosynthesis; malonyl-CoA from acetyl-CoA: step 1/1.</text>
</comment>
<feature type="zinc finger region" description="C4-type" evidence="20">
    <location>
        <begin position="11"/>
        <end position="33"/>
    </location>
</feature>
<dbReference type="GO" id="GO:0008270">
    <property type="term" value="F:zinc ion binding"/>
    <property type="evidence" value="ECO:0007669"/>
    <property type="project" value="UniProtKB-UniRule"/>
</dbReference>
<evidence type="ECO:0000256" key="6">
    <source>
        <dbReference type="ARBA" id="ARBA00022490"/>
    </source>
</evidence>
<dbReference type="SUPFAM" id="SSF52096">
    <property type="entry name" value="ClpP/crotonase"/>
    <property type="match status" value="2"/>
</dbReference>
<comment type="cofactor">
    <cofactor evidence="20">
        <name>Zn(2+)</name>
        <dbReference type="ChEBI" id="CHEBI:29105"/>
    </cofactor>
    <text evidence="20">Binds 1 zinc ion per subunit.</text>
</comment>
<evidence type="ECO:0000256" key="19">
    <source>
        <dbReference type="HAMAP-Rule" id="MF_00823"/>
    </source>
</evidence>
<dbReference type="PROSITE" id="PS50980">
    <property type="entry name" value="COA_CT_NTER"/>
    <property type="match status" value="1"/>
</dbReference>
<dbReference type="AlphaFoldDB" id="A0A136PZJ4"/>
<dbReference type="NCBIfam" id="NF004344">
    <property type="entry name" value="PRK05724.1"/>
    <property type="match status" value="1"/>
</dbReference>
<dbReference type="Gene3D" id="3.90.226.10">
    <property type="entry name" value="2-enoyl-CoA Hydratase, Chain A, domain 1"/>
    <property type="match status" value="2"/>
</dbReference>
<dbReference type="EMBL" id="LRQV01000002">
    <property type="protein sequence ID" value="KXK63871.1"/>
    <property type="molecule type" value="Genomic_DNA"/>
</dbReference>
<comment type="similarity">
    <text evidence="19">Belongs to the AccA family.</text>
</comment>
<dbReference type="InterPro" id="IPR000438">
    <property type="entry name" value="Acetyl_CoA_COase_Trfase_b_su"/>
</dbReference>
<gene>
    <name evidence="20" type="primary">accD</name>
    <name evidence="19" type="synonym">accA</name>
    <name evidence="23" type="ORF">AWW66_01155</name>
</gene>
<dbReference type="GO" id="GO:0016743">
    <property type="term" value="F:carboxyl- or carbamoyltransferase activity"/>
    <property type="evidence" value="ECO:0007669"/>
    <property type="project" value="UniProtKB-UniRule"/>
</dbReference>
<dbReference type="GO" id="GO:2001295">
    <property type="term" value="P:malonyl-CoA biosynthetic process"/>
    <property type="evidence" value="ECO:0007669"/>
    <property type="project" value="UniProtKB-UniRule"/>
</dbReference>
<feature type="binding site" evidence="20">
    <location>
        <position position="33"/>
    </location>
    <ligand>
        <name>Zn(2+)</name>
        <dbReference type="ChEBI" id="CHEBI:29105"/>
    </ligand>
</feature>
<dbReference type="InterPro" id="IPR001095">
    <property type="entry name" value="Acetyl_CoA_COase_a_su"/>
</dbReference>
<comment type="function">
    <text evidence="19">Component of the acetyl coenzyme A carboxylase (ACC) complex. First, biotin carboxylase catalyzes the carboxylation of biotin on its carrier protein (BCCP) and then the CO(2) group is transferred by the carboxyltransferase to acetyl-CoA to form malonyl-CoA.</text>
</comment>
<feature type="domain" description="CoA carboxyltransferase C-terminal" evidence="22">
    <location>
        <begin position="277"/>
        <end position="526"/>
    </location>
</feature>
<comment type="caution">
    <text evidence="23">The sequence shown here is derived from an EMBL/GenBank/DDBJ whole genome shotgun (WGS) entry which is preliminary data.</text>
</comment>
<dbReference type="EC" id="2.1.3.15" evidence="19"/>
<organism evidence="23 24">
    <name type="scientific">Micromonospora rosaria</name>
    <dbReference type="NCBI Taxonomy" id="47874"/>
    <lineage>
        <taxon>Bacteria</taxon>
        <taxon>Bacillati</taxon>
        <taxon>Actinomycetota</taxon>
        <taxon>Actinomycetes</taxon>
        <taxon>Micromonosporales</taxon>
        <taxon>Micromonosporaceae</taxon>
        <taxon>Micromonospora</taxon>
    </lineage>
</organism>
<feature type="binding site" evidence="20">
    <location>
        <position position="30"/>
    </location>
    <ligand>
        <name>Zn(2+)</name>
        <dbReference type="ChEBI" id="CHEBI:29105"/>
    </ligand>
</feature>
<dbReference type="NCBIfam" id="NF041504">
    <property type="entry name" value="AccA_sub"/>
    <property type="match status" value="1"/>
</dbReference>
<protein>
    <recommendedName>
        <fullName evidence="19 20">Multifunctional fusion protein</fullName>
    </recommendedName>
    <domain>
        <recommendedName>
            <fullName evidence="19">Acetyl-coenzyme A carboxylase carboxyl transferase subunit alpha</fullName>
            <shortName evidence="19">ACCase subunit alpha</shortName>
            <shortName evidence="19">Acetyl-CoA carboxylase carboxyltransferase subunit alpha</shortName>
            <ecNumber evidence="19">2.1.3.15</ecNumber>
        </recommendedName>
    </domain>
    <domain>
        <recommendedName>
            <fullName evidence="20">Acetyl-coenzyme A carboxylase carboxyl transferase subunit beta</fullName>
            <shortName evidence="20">ACCase subunit beta</shortName>
            <shortName evidence="20">Acetyl-CoA carboxylase carboxyltransferase subunit beta</shortName>
        </recommendedName>
    </domain>
</protein>
<reference evidence="23 24" key="1">
    <citation type="submission" date="2016-01" db="EMBL/GenBank/DDBJ databases">
        <title>Whole genome sequence and analysis of Micromonospora rosaria DSM 803, which can produce antibacterial substance rosamicin.</title>
        <authorList>
            <person name="Yang H."/>
            <person name="He X."/>
            <person name="Zhu D."/>
        </authorList>
    </citation>
    <scope>NUCLEOTIDE SEQUENCE [LARGE SCALE GENOMIC DNA]</scope>
    <source>
        <strain evidence="23 24">DSM 803</strain>
    </source>
</reference>
<evidence type="ECO:0000259" key="22">
    <source>
        <dbReference type="PROSITE" id="PS50989"/>
    </source>
</evidence>
<dbReference type="NCBIfam" id="TIGR00515">
    <property type="entry name" value="accD"/>
    <property type="match status" value="1"/>
</dbReference>
<evidence type="ECO:0000256" key="11">
    <source>
        <dbReference type="ARBA" id="ARBA00022771"/>
    </source>
</evidence>
<dbReference type="PANTHER" id="PTHR42853">
    <property type="entry name" value="ACETYL-COENZYME A CARBOXYLASE CARBOXYL TRANSFERASE SUBUNIT ALPHA"/>
    <property type="match status" value="1"/>
</dbReference>
<evidence type="ECO:0000256" key="5">
    <source>
        <dbReference type="ARBA" id="ARBA00011664"/>
    </source>
</evidence>
<evidence type="ECO:0000256" key="14">
    <source>
        <dbReference type="ARBA" id="ARBA00022840"/>
    </source>
</evidence>
<comment type="similarity">
    <text evidence="20">Belongs to the AccD/PCCB family.</text>
</comment>
<comment type="catalytic activity">
    <reaction evidence="18 19">
        <text>N(6)-carboxybiotinyl-L-lysyl-[protein] + acetyl-CoA = N(6)-biotinyl-L-lysyl-[protein] + malonyl-CoA</text>
        <dbReference type="Rhea" id="RHEA:54728"/>
        <dbReference type="Rhea" id="RHEA-COMP:10505"/>
        <dbReference type="Rhea" id="RHEA-COMP:10506"/>
        <dbReference type="ChEBI" id="CHEBI:57288"/>
        <dbReference type="ChEBI" id="CHEBI:57384"/>
        <dbReference type="ChEBI" id="CHEBI:83144"/>
        <dbReference type="ChEBI" id="CHEBI:83145"/>
        <dbReference type="EC" id="2.1.3.15"/>
    </reaction>
</comment>
<feature type="binding site" evidence="20">
    <location>
        <position position="14"/>
    </location>
    <ligand>
        <name>Zn(2+)</name>
        <dbReference type="ChEBI" id="CHEBI:29105"/>
    </ligand>
</feature>
<keyword evidence="10 19" id="KW-0547">Nucleotide-binding</keyword>
<evidence type="ECO:0000313" key="23">
    <source>
        <dbReference type="EMBL" id="KXK63871.1"/>
    </source>
</evidence>
<dbReference type="PRINTS" id="PR01069">
    <property type="entry name" value="ACCCTRFRASEA"/>
</dbReference>
<dbReference type="PROSITE" id="PS50989">
    <property type="entry name" value="COA_CT_CTER"/>
    <property type="match status" value="1"/>
</dbReference>
<comment type="subunit">
    <text evidence="5">Acetyl-CoA carboxylase is a heterotetramer composed of biotin carboxyl carrier protein (AccB), biotin carboxylase (AccC) and two subunits of ACCase subunit beta/alpha.</text>
</comment>
<dbReference type="Proteomes" id="UP000070620">
    <property type="component" value="Unassembled WGS sequence"/>
</dbReference>
<accession>A0A136PZJ4</accession>
<evidence type="ECO:0000256" key="18">
    <source>
        <dbReference type="ARBA" id="ARBA00049152"/>
    </source>
</evidence>
<evidence type="ECO:0000256" key="13">
    <source>
        <dbReference type="ARBA" id="ARBA00022833"/>
    </source>
</evidence>
<evidence type="ECO:0000256" key="7">
    <source>
        <dbReference type="ARBA" id="ARBA00022516"/>
    </source>
</evidence>
<proteinExistence type="inferred from homology"/>
<evidence type="ECO:0000259" key="21">
    <source>
        <dbReference type="PROSITE" id="PS50980"/>
    </source>
</evidence>
<keyword evidence="11 20" id="KW-0863">Zinc-finger</keyword>
<evidence type="ECO:0000256" key="20">
    <source>
        <dbReference type="HAMAP-Rule" id="MF_01395"/>
    </source>
</evidence>
<dbReference type="Pfam" id="PF03255">
    <property type="entry name" value="ACCA"/>
    <property type="match status" value="1"/>
</dbReference>
<keyword evidence="6 19" id="KW-0963">Cytoplasm</keyword>
<keyword evidence="24" id="KW-1185">Reference proteome</keyword>
<sequence>MLTDAASWRRCGSCAELIYQRRFLRNLRVCPHCAHHERLDAPARLAQLLDPGSAEPLPAGAATVVDPLDFVDDQPYPHRLKASADRTGLDEAVVCVRGRIEDQPVVVAAMDFRFMGGSLGVAVGERITAAAGVALRERVPLLVVTASGGARMQEGALSLMQMAKTSQAMAALDEAGILTLSVATDPTYGGVAASFASLADVIIAEPGVRMGFAGRRVIAQTIRQELPADFQSAEFLLEHGLIDLVTPRAALRGVLGQLLRAGRRWPGPPPVAPADRVLVTDAAALPERRAWDSVQLARHVDRPTTLDYAAHLLDWFVELRGDRMGRDCRAIVGGIGLLDGRPVLLIGQQKGHTTRELVDRNFGMPSPEGYRKAARLMRLAAKVGMPVVTFVDTPGAYPGMAAEQHGQAAAIAENLRLMSGLPVPVVSVVTGEGGSGGALAIGVADRVLACENAVYSVISPEGCAAILWRDPAAAPTAAEALRLTARELLRLGIVDGVVPEPAGGSQRDHVAAGESVRAALAEVLADLAPLAGQELIRSRRQRYLAFGREDVGDSAA</sequence>
<keyword evidence="12 19" id="KW-0276">Fatty acid metabolism</keyword>
<dbReference type="UniPathway" id="UPA00655">
    <property type="reaction ID" value="UER00711"/>
</dbReference>
<keyword evidence="14 19" id="KW-0067">ATP-binding</keyword>
<evidence type="ECO:0000256" key="3">
    <source>
        <dbReference type="ARBA" id="ARBA00006276"/>
    </source>
</evidence>
<dbReference type="InterPro" id="IPR011762">
    <property type="entry name" value="COA_CT_N"/>
</dbReference>
<evidence type="ECO:0000256" key="9">
    <source>
        <dbReference type="ARBA" id="ARBA00022723"/>
    </source>
</evidence>
<keyword evidence="7 19" id="KW-0444">Lipid biosynthesis</keyword>
<keyword evidence="13 20" id="KW-0862">Zinc</keyword>
<evidence type="ECO:0000256" key="4">
    <source>
        <dbReference type="ARBA" id="ARBA00010284"/>
    </source>
</evidence>
<dbReference type="GO" id="GO:0003989">
    <property type="term" value="F:acetyl-CoA carboxylase activity"/>
    <property type="evidence" value="ECO:0007669"/>
    <property type="project" value="InterPro"/>
</dbReference>
<dbReference type="Pfam" id="PF17848">
    <property type="entry name" value="Zn_ribbon_ACC"/>
    <property type="match status" value="1"/>
</dbReference>
<dbReference type="InterPro" id="IPR011763">
    <property type="entry name" value="COA_CT_C"/>
</dbReference>
<comment type="similarity">
    <text evidence="4">In the N-terminal section; belongs to the AccD/PCCB family.</text>
</comment>
<comment type="subcellular location">
    <subcellularLocation>
        <location evidence="1 19">Cytoplasm</location>
    </subcellularLocation>
</comment>
<comment type="function">
    <text evidence="17 20">Component of the acetyl coenzyme A carboxylase (ACC) complex. Biotin carboxylase (BC) catalyzes the carboxylation of biotin on its carrier protein (BCCP) and then the CO(2) group is transferred by the transcarboxylase to acetyl-CoA to form malonyl-CoA.</text>
</comment>
<evidence type="ECO:0000256" key="1">
    <source>
        <dbReference type="ARBA" id="ARBA00004496"/>
    </source>
</evidence>
<evidence type="ECO:0000256" key="10">
    <source>
        <dbReference type="ARBA" id="ARBA00022741"/>
    </source>
</evidence>
<dbReference type="GO" id="GO:0006633">
    <property type="term" value="P:fatty acid biosynthetic process"/>
    <property type="evidence" value="ECO:0007669"/>
    <property type="project" value="UniProtKB-KW"/>
</dbReference>
<feature type="binding site" evidence="20">
    <location>
        <position position="11"/>
    </location>
    <ligand>
        <name>Zn(2+)</name>
        <dbReference type="ChEBI" id="CHEBI:29105"/>
    </ligand>
</feature>
<evidence type="ECO:0000256" key="17">
    <source>
        <dbReference type="ARBA" id="ARBA00025280"/>
    </source>
</evidence>
<comment type="subunit">
    <text evidence="19">Acetyl-CoA carboxylase is a heterohexamer composed of biotin carboxyl carrier protein (AccB), biotin carboxylase (AccC) and two subunits each of ACCase subunit alpha (AccA) and ACCase subunit beta (AccD).</text>
</comment>
<keyword evidence="8 19" id="KW-0808">Transferase</keyword>
<evidence type="ECO:0000256" key="12">
    <source>
        <dbReference type="ARBA" id="ARBA00022832"/>
    </source>
</evidence>
<feature type="domain" description="CoA carboxyltransferase N-terminal" evidence="21">
    <location>
        <begin position="7"/>
        <end position="277"/>
    </location>
</feature>
<evidence type="ECO:0000256" key="2">
    <source>
        <dbReference type="ARBA" id="ARBA00004956"/>
    </source>
</evidence>